<sequence length="439" mass="50842">MKKPSFFFSLLLIFVHLACVAQTTLSYSKMDEIDVRLRRYRDLTNEVYDSHPKYIVSRFTFRSLIKQDFSKITIGENSFSKIGRFAAVNFDSDESRFYFTPFTFIVKNDPFEGAFRAIHSIDFSGEVNSTNIFDFKQKKSLRAGYSYTRIFDKYSAKQGARNTSFHKAVVDEVYKDTRSEYQKMTTSFSAYLDLAAAAEDEDKTAFYKDIKKRFFKNLESIELKYYDDKWTVKRIAWVKFNLTPFSWDNFLYVDQTEQTSYSKPIDKSVYTANAKLSGNILFTYPHKRNMQLYLSGFLAASNKHSLSEIASPSQWQQSQLLTDSTFIISNDEKVYRLINSDFKTGIRPDVGGQLIFLINTFNKTPLGLDLATSFNGLVGAKKNAYVNKTTIGLVVPFLDKSGESTVNLEFFYQRKSYKKMDLESEELWGIKFGLPFHML</sequence>
<protein>
    <submittedName>
        <fullName evidence="2">Uncharacterized protein</fullName>
    </submittedName>
</protein>
<comment type="caution">
    <text evidence="2">The sequence shown here is derived from an EMBL/GenBank/DDBJ whole genome shotgun (WGS) entry which is preliminary data.</text>
</comment>
<gene>
    <name evidence="2" type="ORF">EZ437_17140</name>
</gene>
<dbReference type="Proteomes" id="UP000293347">
    <property type="component" value="Unassembled WGS sequence"/>
</dbReference>
<dbReference type="OrthoDB" id="1222007at2"/>
<feature type="signal peptide" evidence="1">
    <location>
        <begin position="1"/>
        <end position="21"/>
    </location>
</feature>
<feature type="chain" id="PRO_5020541839" evidence="1">
    <location>
        <begin position="22"/>
        <end position="439"/>
    </location>
</feature>
<evidence type="ECO:0000256" key="1">
    <source>
        <dbReference type="SAM" id="SignalP"/>
    </source>
</evidence>
<reference evidence="2 3" key="1">
    <citation type="submission" date="2019-02" db="EMBL/GenBank/DDBJ databases">
        <title>Pedobacter sp. RP-1-14 sp. nov., isolated from Arctic soil.</title>
        <authorList>
            <person name="Dahal R.H."/>
        </authorList>
    </citation>
    <scope>NUCLEOTIDE SEQUENCE [LARGE SCALE GENOMIC DNA]</scope>
    <source>
        <strain evidence="2 3">RP-1-14</strain>
    </source>
</reference>
<dbReference type="EMBL" id="SJSL01000005">
    <property type="protein sequence ID" value="TCC99964.1"/>
    <property type="molecule type" value="Genomic_DNA"/>
</dbReference>
<keyword evidence="1" id="KW-0732">Signal</keyword>
<keyword evidence="3" id="KW-1185">Reference proteome</keyword>
<dbReference type="AlphaFoldDB" id="A0A4R0NLQ5"/>
<organism evidence="2 3">
    <name type="scientific">Pedobacter psychroterrae</name>
    <dbReference type="NCBI Taxonomy" id="2530453"/>
    <lineage>
        <taxon>Bacteria</taxon>
        <taxon>Pseudomonadati</taxon>
        <taxon>Bacteroidota</taxon>
        <taxon>Sphingobacteriia</taxon>
        <taxon>Sphingobacteriales</taxon>
        <taxon>Sphingobacteriaceae</taxon>
        <taxon>Pedobacter</taxon>
    </lineage>
</organism>
<evidence type="ECO:0000313" key="3">
    <source>
        <dbReference type="Proteomes" id="UP000293347"/>
    </source>
</evidence>
<accession>A0A4R0NLQ5</accession>
<dbReference type="RefSeq" id="WP_131597299.1">
    <property type="nucleotide sequence ID" value="NZ_SJSL01000005.1"/>
</dbReference>
<evidence type="ECO:0000313" key="2">
    <source>
        <dbReference type="EMBL" id="TCC99964.1"/>
    </source>
</evidence>
<proteinExistence type="predicted"/>
<name>A0A4R0NLQ5_9SPHI</name>